<feature type="repeat" description="ANK" evidence="3">
    <location>
        <begin position="804"/>
        <end position="836"/>
    </location>
</feature>
<keyword evidence="2 3" id="KW-0040">ANK repeat</keyword>
<evidence type="ECO:0000256" key="4">
    <source>
        <dbReference type="SAM" id="MobiDB-lite"/>
    </source>
</evidence>
<dbReference type="SMART" id="SM00248">
    <property type="entry name" value="ANK"/>
    <property type="match status" value="12"/>
</dbReference>
<dbReference type="InterPro" id="IPR036770">
    <property type="entry name" value="Ankyrin_rpt-contain_sf"/>
</dbReference>
<dbReference type="PROSITE" id="PS50297">
    <property type="entry name" value="ANK_REP_REGION"/>
    <property type="match status" value="8"/>
</dbReference>
<feature type="repeat" description="ANK" evidence="3">
    <location>
        <begin position="719"/>
        <end position="751"/>
    </location>
</feature>
<keyword evidence="1" id="KW-0677">Repeat</keyword>
<feature type="repeat" description="ANK" evidence="3">
    <location>
        <begin position="595"/>
        <end position="627"/>
    </location>
</feature>
<dbReference type="EMBL" id="JAZGQO010000021">
    <property type="protein sequence ID" value="KAK6166591.1"/>
    <property type="molecule type" value="Genomic_DNA"/>
</dbReference>
<reference evidence="5 6" key="1">
    <citation type="submission" date="2024-01" db="EMBL/GenBank/DDBJ databases">
        <title>The genome of the rayed Mediterranean limpet Patella caerulea (Linnaeus, 1758).</title>
        <authorList>
            <person name="Anh-Thu Weber A."/>
            <person name="Halstead-Nussloch G."/>
        </authorList>
    </citation>
    <scope>NUCLEOTIDE SEQUENCE [LARGE SCALE GENOMIC DNA]</scope>
    <source>
        <strain evidence="5">AATW-2023a</strain>
        <tissue evidence="5">Whole specimen</tissue>
    </source>
</reference>
<accession>A0AAN8G2L2</accession>
<dbReference type="Pfam" id="PF00023">
    <property type="entry name" value="Ank"/>
    <property type="match status" value="1"/>
</dbReference>
<comment type="caution">
    <text evidence="5">The sequence shown here is derived from an EMBL/GenBank/DDBJ whole genome shotgun (WGS) entry which is preliminary data.</text>
</comment>
<feature type="region of interest" description="Disordered" evidence="4">
    <location>
        <begin position="1132"/>
        <end position="1155"/>
    </location>
</feature>
<feature type="compositionally biased region" description="Basic residues" evidence="4">
    <location>
        <begin position="136"/>
        <end position="145"/>
    </location>
</feature>
<dbReference type="Pfam" id="PF12796">
    <property type="entry name" value="Ank_2"/>
    <property type="match status" value="4"/>
</dbReference>
<feature type="region of interest" description="Disordered" evidence="4">
    <location>
        <begin position="126"/>
        <end position="151"/>
    </location>
</feature>
<dbReference type="AlphaFoldDB" id="A0AAN8G2L2"/>
<dbReference type="PROSITE" id="PS50088">
    <property type="entry name" value="ANK_REPEAT"/>
    <property type="match status" value="8"/>
</dbReference>
<dbReference type="PANTHER" id="PTHR24198:SF165">
    <property type="entry name" value="ANKYRIN REPEAT-CONTAINING PROTEIN-RELATED"/>
    <property type="match status" value="1"/>
</dbReference>
<name>A0AAN8G2L2_PATCE</name>
<feature type="repeat" description="ANK" evidence="3">
    <location>
        <begin position="471"/>
        <end position="503"/>
    </location>
</feature>
<gene>
    <name evidence="5" type="ORF">SNE40_023246</name>
</gene>
<evidence type="ECO:0000313" key="5">
    <source>
        <dbReference type="EMBL" id="KAK6166591.1"/>
    </source>
</evidence>
<protein>
    <submittedName>
        <fullName evidence="5">Uncharacterized protein</fullName>
    </submittedName>
</protein>
<dbReference type="PANTHER" id="PTHR24198">
    <property type="entry name" value="ANKYRIN REPEAT AND PROTEIN KINASE DOMAIN-CONTAINING PROTEIN"/>
    <property type="match status" value="1"/>
</dbReference>
<feature type="repeat" description="ANK" evidence="3">
    <location>
        <begin position="1074"/>
        <end position="1107"/>
    </location>
</feature>
<dbReference type="Gene3D" id="1.25.40.20">
    <property type="entry name" value="Ankyrin repeat-containing domain"/>
    <property type="match status" value="6"/>
</dbReference>
<feature type="compositionally biased region" description="Low complexity" evidence="4">
    <location>
        <begin position="126"/>
        <end position="135"/>
    </location>
</feature>
<dbReference type="SUPFAM" id="SSF48403">
    <property type="entry name" value="Ankyrin repeat"/>
    <property type="match status" value="2"/>
</dbReference>
<evidence type="ECO:0000313" key="6">
    <source>
        <dbReference type="Proteomes" id="UP001347796"/>
    </source>
</evidence>
<evidence type="ECO:0000256" key="2">
    <source>
        <dbReference type="ARBA" id="ARBA00023043"/>
    </source>
</evidence>
<evidence type="ECO:0000256" key="3">
    <source>
        <dbReference type="PROSITE-ProRule" id="PRU00023"/>
    </source>
</evidence>
<dbReference type="InterPro" id="IPR002110">
    <property type="entry name" value="Ankyrin_rpt"/>
</dbReference>
<dbReference type="Proteomes" id="UP001347796">
    <property type="component" value="Unassembled WGS sequence"/>
</dbReference>
<keyword evidence="6" id="KW-1185">Reference proteome</keyword>
<feature type="repeat" description="ANK" evidence="3">
    <location>
        <begin position="753"/>
        <end position="785"/>
    </location>
</feature>
<sequence length="1182" mass="131608">MFSYAPNACYPSPSFNTDNPSNKPLYSTGIFYRQNVSQGVSRDAAFTQSLRVTSRRDVFETNSDFIETVQVLPSASGRYQIYRPGSYTNVNRNMTQIGADGYKHNICNPDMQNKYEKILTGDSKTLTSSASTSSKSMKKKIKSKGKITPTRIPDNRDDLECSCKLYHSHVFLDETINVDILKLEEQRLKAVENSRVTEIYQAEGNEDPGNIFWTPGLSFHPYKNGDSLVDFASLWPGKNELRDHLQNSGVQTTVLRNGTVSDLGRQAIVCGPIHLLDCLIQLRLIRVDQQFENGSSMLHLACLSRNTESVLYLIQTGISPKIRDKHGCTADQVTYCPKIKRLLPPKYHRDTNITNRTLLDPSRQDKDIIFSLAKNPKNFDDIQKRLQTFDFNVNTECDSNGDFLLHMACNEGLCQLPLIMALVKIQHADVELCNADGMTPLMLTATAGNSVLCDVLMCLFGANPNKSNPHNGRYALHYAVEGNHRKSVECLIRRGADVNVEDHEGRRPDDVPSCIGPDDSCEIIKYNRKKRLDNLSQSVKEGNIESSDILFTDLYTIDDDNNTLIMAAAVANQVETMSRLLAVNKTTINAQHCQTGMTALAIAAQNGYRSCCQLLLLQGANPAISDMKGLLPLHHAVFNNHEPIVDLFCDFFPVAYTGLYKALRMSKKSSIHVKLKAAYDKRQDEIVTPTLLSCAFNGDAEELFVLLDEGDSINPKTGTGNWPMYLAVENGHLDVLKLLIERGGDIRKRHGVTGATVLHVAARMGHYHIMEHLVNFCKTNNSEDITSYHGGMRKKVDINSVDSEKKTALQVAAEKGFSKMVQLLLNYGATTALLDNQGLLFTCCEYEGVRMLIESHRERHTKHVMKLISDKSKKAPSLLQKVWLPRFDHNLRTKQGDTPLMVACHLGRLQMVKILLDSSIYSNMPADDSGDDSDADSGVLDHTWAFKRNNKLHKSDDGENVSQASGNFNQSTEVNLGGAELQYSGDISPCLDDMPEIKIEETTNDKTLRVLLQDVQKPKGLQIFHDSLVSHVCAVNLFNGNNALHYTIQGGDNLPIIKNLLTADISCLNVQNDDGLSPLHLACKLGRRKSIEVLLAYEGIDLNTRTLQGLLPEEMTTNKTIIKLIQKARLNQTGQMKPQATPEVESPSASKSPSVVGSLVNFDKLHNKYEALKKEVKATDKT</sequence>
<feature type="repeat" description="ANK" evidence="3">
    <location>
        <begin position="895"/>
        <end position="927"/>
    </location>
</feature>
<evidence type="ECO:0000256" key="1">
    <source>
        <dbReference type="ARBA" id="ARBA00022737"/>
    </source>
</evidence>
<feature type="repeat" description="ANK" evidence="3">
    <location>
        <begin position="293"/>
        <end position="325"/>
    </location>
</feature>
<proteinExistence type="predicted"/>
<organism evidence="5 6">
    <name type="scientific">Patella caerulea</name>
    <name type="common">Rayed Mediterranean limpet</name>
    <dbReference type="NCBI Taxonomy" id="87958"/>
    <lineage>
        <taxon>Eukaryota</taxon>
        <taxon>Metazoa</taxon>
        <taxon>Spiralia</taxon>
        <taxon>Lophotrochozoa</taxon>
        <taxon>Mollusca</taxon>
        <taxon>Gastropoda</taxon>
        <taxon>Patellogastropoda</taxon>
        <taxon>Patelloidea</taxon>
        <taxon>Patellidae</taxon>
        <taxon>Patella</taxon>
    </lineage>
</organism>